<name>A0ACB5T3G6_AMBMO</name>
<accession>A0ACB5T3G6</accession>
<proteinExistence type="predicted"/>
<organism evidence="1 2">
    <name type="scientific">Ambrosiozyma monospora</name>
    <name type="common">Yeast</name>
    <name type="synonym">Endomycopsis monosporus</name>
    <dbReference type="NCBI Taxonomy" id="43982"/>
    <lineage>
        <taxon>Eukaryota</taxon>
        <taxon>Fungi</taxon>
        <taxon>Dikarya</taxon>
        <taxon>Ascomycota</taxon>
        <taxon>Saccharomycotina</taxon>
        <taxon>Pichiomycetes</taxon>
        <taxon>Pichiales</taxon>
        <taxon>Pichiaceae</taxon>
        <taxon>Ambrosiozyma</taxon>
    </lineage>
</organism>
<keyword evidence="2" id="KW-1185">Reference proteome</keyword>
<evidence type="ECO:0000313" key="1">
    <source>
        <dbReference type="EMBL" id="GME80103.1"/>
    </source>
</evidence>
<protein>
    <submittedName>
        <fullName evidence="1">Unnamed protein product</fullName>
    </submittedName>
</protein>
<dbReference type="EMBL" id="BSXS01002901">
    <property type="protein sequence ID" value="GME80103.1"/>
    <property type="molecule type" value="Genomic_DNA"/>
</dbReference>
<evidence type="ECO:0000313" key="2">
    <source>
        <dbReference type="Proteomes" id="UP001165064"/>
    </source>
</evidence>
<reference evidence="1" key="1">
    <citation type="submission" date="2023-04" db="EMBL/GenBank/DDBJ databases">
        <title>Ambrosiozyma monospora NBRC 10751.</title>
        <authorList>
            <person name="Ichikawa N."/>
            <person name="Sato H."/>
            <person name="Tonouchi N."/>
        </authorList>
    </citation>
    <scope>NUCLEOTIDE SEQUENCE</scope>
    <source>
        <strain evidence="1">NBRC 10751</strain>
    </source>
</reference>
<sequence>MFEGQYRSSKHHQNDVEFMLRRAKAFNVTHMLLTGSSLSESKRTLELVKYYNDLNRKSITSEGFSNHDDNGNDNNVKQLPFPILKCTVGVHPCTVLEFESNSNGKSDGLNNCTGDSCSSPSAAPIEPTKDKSSSISSTTIAEDHLAALGKLIKEHPDEIRAFGEIGLDYDRLHYTPKDKQKIYFELQLKLACQFKLPLFLHMRAAFEDFMSILLPFIEGTRDDGLKLQSKQCVVHSFTGTKEELAKLMSYDWCFVSFNGCSFKDEENLEVVKDVNIDKLMIETDSPWCEIKPTSAAWKLVNKSPNPFYPQEYVFNQEEEPKQEKSQSQHVSTSAGTSDGGSSNKLKSKKPKQKPPKKDQITLHPHLAIPVVKSKKYDQFVSENASKPWFANGPLIKGRNEPCMVGFVGEVVAHLTKSDEKEVIEKCFANSIEVFGE</sequence>
<dbReference type="Proteomes" id="UP001165064">
    <property type="component" value="Unassembled WGS sequence"/>
</dbReference>
<gene>
    <name evidence="1" type="ORF">Amon02_000428800</name>
</gene>
<comment type="caution">
    <text evidence="1">The sequence shown here is derived from an EMBL/GenBank/DDBJ whole genome shotgun (WGS) entry which is preliminary data.</text>
</comment>